<reference evidence="11" key="2">
    <citation type="submission" date="2015-01" db="EMBL/GenBank/DDBJ databases">
        <title>Evolutionary Origins and Diversification of the Mycorrhizal Mutualists.</title>
        <authorList>
            <consortium name="DOE Joint Genome Institute"/>
            <consortium name="Mycorrhizal Genomics Consortium"/>
            <person name="Kohler A."/>
            <person name="Kuo A."/>
            <person name="Nagy L.G."/>
            <person name="Floudas D."/>
            <person name="Copeland A."/>
            <person name="Barry K.W."/>
            <person name="Cichocki N."/>
            <person name="Veneault-Fourrey C."/>
            <person name="LaButti K."/>
            <person name="Lindquist E.A."/>
            <person name="Lipzen A."/>
            <person name="Lundell T."/>
            <person name="Morin E."/>
            <person name="Murat C."/>
            <person name="Riley R."/>
            <person name="Ohm R."/>
            <person name="Sun H."/>
            <person name="Tunlid A."/>
            <person name="Henrissat B."/>
            <person name="Grigoriev I.V."/>
            <person name="Hibbett D.S."/>
            <person name="Martin F."/>
        </authorList>
    </citation>
    <scope>NUCLEOTIDE SEQUENCE [LARGE SCALE GENOMIC DNA]</scope>
    <source>
        <strain evidence="11">MAFF 305830</strain>
    </source>
</reference>
<proteinExistence type="predicted"/>
<dbReference type="InterPro" id="IPR002867">
    <property type="entry name" value="IBR_dom"/>
</dbReference>
<dbReference type="Proteomes" id="UP000054097">
    <property type="component" value="Unassembled WGS sequence"/>
</dbReference>
<evidence type="ECO:0000256" key="3">
    <source>
        <dbReference type="ARBA" id="ARBA00022679"/>
    </source>
</evidence>
<dbReference type="Pfam" id="PF01485">
    <property type="entry name" value="IBR"/>
    <property type="match status" value="2"/>
</dbReference>
<feature type="non-terminal residue" evidence="10">
    <location>
        <position position="1"/>
    </location>
</feature>
<evidence type="ECO:0000256" key="7">
    <source>
        <dbReference type="ARBA" id="ARBA00022786"/>
    </source>
</evidence>
<feature type="non-terminal residue" evidence="10">
    <location>
        <position position="250"/>
    </location>
</feature>
<keyword evidence="5" id="KW-0677">Repeat</keyword>
<dbReference type="GO" id="GO:0061630">
    <property type="term" value="F:ubiquitin protein ligase activity"/>
    <property type="evidence" value="ECO:0007669"/>
    <property type="project" value="UniProtKB-EC"/>
</dbReference>
<dbReference type="EMBL" id="KN824319">
    <property type="protein sequence ID" value="KIM24892.1"/>
    <property type="molecule type" value="Genomic_DNA"/>
</dbReference>
<dbReference type="EC" id="2.3.2.31" evidence="2"/>
<dbReference type="InterPro" id="IPR031127">
    <property type="entry name" value="E3_UB_ligase_RBR"/>
</dbReference>
<dbReference type="CDD" id="cd20335">
    <property type="entry name" value="BRcat_RBR"/>
    <property type="match status" value="1"/>
</dbReference>
<evidence type="ECO:0000259" key="9">
    <source>
        <dbReference type="PROSITE" id="PS51873"/>
    </source>
</evidence>
<evidence type="ECO:0000256" key="1">
    <source>
        <dbReference type="ARBA" id="ARBA00001798"/>
    </source>
</evidence>
<evidence type="ECO:0000256" key="4">
    <source>
        <dbReference type="ARBA" id="ARBA00022723"/>
    </source>
</evidence>
<evidence type="ECO:0000256" key="6">
    <source>
        <dbReference type="ARBA" id="ARBA00022771"/>
    </source>
</evidence>
<evidence type="ECO:0000256" key="8">
    <source>
        <dbReference type="ARBA" id="ARBA00022833"/>
    </source>
</evidence>
<protein>
    <recommendedName>
        <fullName evidence="2">RBR-type E3 ubiquitin transferase</fullName>
        <ecNumber evidence="2">2.3.2.31</ecNumber>
    </recommendedName>
</protein>
<dbReference type="HOGENOM" id="CLU_057738_2_0_1"/>
<evidence type="ECO:0000313" key="11">
    <source>
        <dbReference type="Proteomes" id="UP000054097"/>
    </source>
</evidence>
<dbReference type="GO" id="GO:0008270">
    <property type="term" value="F:zinc ion binding"/>
    <property type="evidence" value="ECO:0007669"/>
    <property type="project" value="UniProtKB-KW"/>
</dbReference>
<feature type="domain" description="RING-type" evidence="9">
    <location>
        <begin position="3"/>
        <end position="247"/>
    </location>
</feature>
<dbReference type="SUPFAM" id="SSF57850">
    <property type="entry name" value="RING/U-box"/>
    <property type="match status" value="2"/>
</dbReference>
<keyword evidence="8" id="KW-0862">Zinc</keyword>
<evidence type="ECO:0000256" key="2">
    <source>
        <dbReference type="ARBA" id="ARBA00012251"/>
    </source>
</evidence>
<organism evidence="10 11">
    <name type="scientific">Serendipita vermifera MAFF 305830</name>
    <dbReference type="NCBI Taxonomy" id="933852"/>
    <lineage>
        <taxon>Eukaryota</taxon>
        <taxon>Fungi</taxon>
        <taxon>Dikarya</taxon>
        <taxon>Basidiomycota</taxon>
        <taxon>Agaricomycotina</taxon>
        <taxon>Agaricomycetes</taxon>
        <taxon>Sebacinales</taxon>
        <taxon>Serendipitaceae</taxon>
        <taxon>Serendipita</taxon>
    </lineage>
</organism>
<name>A0A0C2X6G6_SERVB</name>
<dbReference type="InterPro" id="IPR044066">
    <property type="entry name" value="TRIAD_supradom"/>
</dbReference>
<dbReference type="SMART" id="SM00647">
    <property type="entry name" value="IBR"/>
    <property type="match status" value="2"/>
</dbReference>
<keyword evidence="4" id="KW-0479">Metal-binding</keyword>
<dbReference type="STRING" id="933852.A0A0C2X6G6"/>
<evidence type="ECO:0000313" key="10">
    <source>
        <dbReference type="EMBL" id="KIM24892.1"/>
    </source>
</evidence>
<sequence length="250" mass="28325">DTSSPECIVCNGEPGDSDFSLVVPTLSCIHPRQVCGVCIRHIIRMFVTSGEYVEGIPCPSTGCPQKLRYYDVEKWAAPAVFERQVLLSVLNMPRISSIFRFDKSLLQDHLRTGKRYVRCIARGCPAGQEHTGKESNNIVTCYSCGTKQCFTHQTKWHEGFTCAQWDEHMQISLEQQAMTEEWIQKETKPCSGPGCGKRIQKVDGCDHMTCRPPGGCGYQFCWFCLAPWLEIIAHDNSRHYDHCKHYTGLP</sequence>
<dbReference type="PROSITE" id="PS51873">
    <property type="entry name" value="TRIAD"/>
    <property type="match status" value="1"/>
</dbReference>
<gene>
    <name evidence="10" type="ORF">M408DRAFT_43062</name>
</gene>
<dbReference type="GO" id="GO:0016567">
    <property type="term" value="P:protein ubiquitination"/>
    <property type="evidence" value="ECO:0007669"/>
    <property type="project" value="InterPro"/>
</dbReference>
<dbReference type="Gene3D" id="1.20.120.1750">
    <property type="match status" value="1"/>
</dbReference>
<keyword evidence="3" id="KW-0808">Transferase</keyword>
<accession>A0A0C2X6G6</accession>
<reference evidence="10 11" key="1">
    <citation type="submission" date="2014-04" db="EMBL/GenBank/DDBJ databases">
        <authorList>
            <consortium name="DOE Joint Genome Institute"/>
            <person name="Kuo A."/>
            <person name="Zuccaro A."/>
            <person name="Kohler A."/>
            <person name="Nagy L.G."/>
            <person name="Floudas D."/>
            <person name="Copeland A."/>
            <person name="Barry K.W."/>
            <person name="Cichocki N."/>
            <person name="Veneault-Fourrey C."/>
            <person name="LaButti K."/>
            <person name="Lindquist E.A."/>
            <person name="Lipzen A."/>
            <person name="Lundell T."/>
            <person name="Morin E."/>
            <person name="Murat C."/>
            <person name="Sun H."/>
            <person name="Tunlid A."/>
            <person name="Henrissat B."/>
            <person name="Grigoriev I.V."/>
            <person name="Hibbett D.S."/>
            <person name="Martin F."/>
            <person name="Nordberg H.P."/>
            <person name="Cantor M.N."/>
            <person name="Hua S.X."/>
        </authorList>
    </citation>
    <scope>NUCLEOTIDE SEQUENCE [LARGE SCALE GENOMIC DNA]</scope>
    <source>
        <strain evidence="10 11">MAFF 305830</strain>
    </source>
</reference>
<keyword evidence="7" id="KW-0833">Ubl conjugation pathway</keyword>
<dbReference type="OrthoDB" id="1431934at2759"/>
<dbReference type="PANTHER" id="PTHR11685">
    <property type="entry name" value="RBR FAMILY RING FINGER AND IBR DOMAIN-CONTAINING"/>
    <property type="match status" value="1"/>
</dbReference>
<dbReference type="AlphaFoldDB" id="A0A0C2X6G6"/>
<evidence type="ECO:0000256" key="5">
    <source>
        <dbReference type="ARBA" id="ARBA00022737"/>
    </source>
</evidence>
<comment type="catalytic activity">
    <reaction evidence="1">
        <text>[E2 ubiquitin-conjugating enzyme]-S-ubiquitinyl-L-cysteine + [acceptor protein]-L-lysine = [E2 ubiquitin-conjugating enzyme]-L-cysteine + [acceptor protein]-N(6)-ubiquitinyl-L-lysine.</text>
        <dbReference type="EC" id="2.3.2.31"/>
    </reaction>
</comment>
<keyword evidence="11" id="KW-1185">Reference proteome</keyword>
<keyword evidence="6" id="KW-0863">Zinc-finger</keyword>